<gene>
    <name evidence="1" type="ORF">HMPREF9968_1737</name>
</gene>
<accession>F5VTY0</accession>
<dbReference type="AlphaFoldDB" id="F5VTY0"/>
<comment type="caution">
    <text evidence="1">The sequence shown here is derived from an EMBL/GenBank/DDBJ whole genome shotgun (WGS) entry which is preliminary data.</text>
</comment>
<organism evidence="1 2">
    <name type="scientific">Streptococcus oralis SK255</name>
    <dbReference type="NCBI Taxonomy" id="1005704"/>
    <lineage>
        <taxon>Bacteria</taxon>
        <taxon>Bacillati</taxon>
        <taxon>Bacillota</taxon>
        <taxon>Bacilli</taxon>
        <taxon>Lactobacillales</taxon>
        <taxon>Streptococcaceae</taxon>
        <taxon>Streptococcus</taxon>
    </lineage>
</organism>
<evidence type="ECO:0000313" key="1">
    <source>
        <dbReference type="EMBL" id="EGL90599.1"/>
    </source>
</evidence>
<evidence type="ECO:0000313" key="2">
    <source>
        <dbReference type="Proteomes" id="UP000003695"/>
    </source>
</evidence>
<dbReference type="EMBL" id="AFNM01000020">
    <property type="protein sequence ID" value="EGL90599.1"/>
    <property type="molecule type" value="Genomic_DNA"/>
</dbReference>
<proteinExistence type="predicted"/>
<name>F5VTY0_STROR</name>
<protein>
    <submittedName>
        <fullName evidence="1">Conserved domain protein</fullName>
    </submittedName>
</protein>
<reference evidence="1 2" key="1">
    <citation type="submission" date="2011-04" db="EMBL/GenBank/DDBJ databases">
        <authorList>
            <person name="Durkin A.S."/>
            <person name="Radune D."/>
            <person name="Hostetler J."/>
            <person name="Torralba M."/>
            <person name="Gillis M."/>
            <person name="Methe B."/>
            <person name="Sutton G."/>
            <person name="Nelson K.E."/>
        </authorList>
    </citation>
    <scope>NUCLEOTIDE SEQUENCE [LARGE SCALE GENOMIC DNA]</scope>
    <source>
        <strain evidence="1 2">SK255</strain>
    </source>
</reference>
<sequence>METTKTVAFSRERQAGFIGHNFGDYKNPKTKQAPRFPVLSVTILETTKTDHKPYNELLEFYRSQFWRLQKLCTPYLLAILKFYRSQFWRLQKHSPSATYCSSSFIGHNFGDYKNLGVQTNERHPVLSVTILETTKTSNSIS</sequence>
<dbReference type="Proteomes" id="UP000003695">
    <property type="component" value="Unassembled WGS sequence"/>
</dbReference>